<reference evidence="8" key="1">
    <citation type="submission" date="2025-08" db="UniProtKB">
        <authorList>
            <consortium name="RefSeq"/>
        </authorList>
    </citation>
    <scope>IDENTIFICATION</scope>
    <source>
        <tissue evidence="8">Total insect</tissue>
    </source>
</reference>
<evidence type="ECO:0000256" key="2">
    <source>
        <dbReference type="ARBA" id="ARBA00004947"/>
    </source>
</evidence>
<dbReference type="Pfam" id="PF01263">
    <property type="entry name" value="Aldose_epim"/>
    <property type="match status" value="1"/>
</dbReference>
<keyword evidence="7" id="KW-1185">Reference proteome</keyword>
<dbReference type="Proteomes" id="UP000515158">
    <property type="component" value="Unplaced"/>
</dbReference>
<dbReference type="AlphaFoldDB" id="A0A6P8Y4X8"/>
<dbReference type="GO" id="GO:0004034">
    <property type="term" value="F:aldose 1-epimerase activity"/>
    <property type="evidence" value="ECO:0007669"/>
    <property type="project" value="UniProtKB-EC"/>
</dbReference>
<comment type="function">
    <text evidence="5">Mutarotase that catalyzes the interconversion of beta-D-galactose and alpha-D-galactose during galactose metabolism. Beta-D-galactose is metabolized in the liver into glucose 1-phosphate, the primary metabolic fuel, by the action of four enzymes that constitute the Leloir pathway: GALM, GALK1 (galactokinase), GALT (galactose-1-phosphate uridylyltransferase) and GALE (UDP-galactose-4'-epimerase). Involved in the maintenance of the equilibrium between the beta- and alpha-anomers of galactose, therefore ensuring a sufficient supply of the alpha-anomer for GALK1. Also active on D-glucose although shows a preference for galactose over glucose.</text>
</comment>
<dbReference type="SUPFAM" id="SSF74650">
    <property type="entry name" value="Galactose mutarotase-like"/>
    <property type="match status" value="1"/>
</dbReference>
<gene>
    <name evidence="8" type="primary">LOC117639744</name>
</gene>
<evidence type="ECO:0000313" key="8">
    <source>
        <dbReference type="RefSeq" id="XP_034231510.1"/>
    </source>
</evidence>
<dbReference type="GO" id="GO:0006006">
    <property type="term" value="P:glucose metabolic process"/>
    <property type="evidence" value="ECO:0007669"/>
    <property type="project" value="TreeGrafter"/>
</dbReference>
<sequence length="336" mass="36656">MFLHAVTFVSLLHVVKPLDCCGPTLTEPLRDVTGPATPGVQVSSQLFGNVSGQPVFRFTIKTKDISVQVMNYGAYLTSITVPDKQGRSKDVLLGHDTLKEYVDNPQYFGATIGRVANRIANSSFTLDGKVYKLNPSGSRAHYTIKGGVKGWDKCVWKASTRADGVTFSLLSPDGDEIFRGAGQALLQNETENENSKNVKECVENIKNAHECVGNAMLIISTVPGTTAKVEGTPYDFCTPRLLKDVLPKVDYDTDLLVSKCHTTPNQMVRVAEAEHTISGRTFELYSDQPGIQLFTANNLPDPSSKKTPVVGKGGVHYEKHGAFCIISQIITTHFTM</sequence>
<comment type="pathway">
    <text evidence="2">Carbohydrate metabolism; galactose metabolism.</text>
</comment>
<dbReference type="OrthoDB" id="274691at2759"/>
<protein>
    <recommendedName>
        <fullName evidence="3">Galactose mutarotase</fullName>
    </recommendedName>
    <alternativeName>
        <fullName evidence="4">Aldose 1-epimerase</fullName>
    </alternativeName>
</protein>
<dbReference type="Gene3D" id="2.70.98.10">
    <property type="match status" value="2"/>
</dbReference>
<dbReference type="RefSeq" id="XP_034231510.1">
    <property type="nucleotide sequence ID" value="XM_034375619.1"/>
</dbReference>
<name>A0A6P8Y4X8_THRPL</name>
<feature type="signal peptide" evidence="6">
    <location>
        <begin position="1"/>
        <end position="17"/>
    </location>
</feature>
<dbReference type="UniPathway" id="UPA00214"/>
<dbReference type="InterPro" id="IPR008183">
    <property type="entry name" value="Aldose_1/G6P_1-epimerase"/>
</dbReference>
<dbReference type="PANTHER" id="PTHR10091">
    <property type="entry name" value="ALDOSE-1-EPIMERASE"/>
    <property type="match status" value="1"/>
</dbReference>
<dbReference type="InParanoid" id="A0A6P8Y4X8"/>
<evidence type="ECO:0000313" key="7">
    <source>
        <dbReference type="Proteomes" id="UP000515158"/>
    </source>
</evidence>
<evidence type="ECO:0000256" key="3">
    <source>
        <dbReference type="ARBA" id="ARBA00021023"/>
    </source>
</evidence>
<feature type="chain" id="PRO_5027565514" description="Galactose mutarotase" evidence="6">
    <location>
        <begin position="18"/>
        <end position="336"/>
    </location>
</feature>
<evidence type="ECO:0000256" key="4">
    <source>
        <dbReference type="ARBA" id="ARBA00032729"/>
    </source>
</evidence>
<keyword evidence="6" id="KW-0732">Signal</keyword>
<comment type="catalytic activity">
    <reaction evidence="1">
        <text>alpha-D-galactose = beta-D-galactose</text>
        <dbReference type="Rhea" id="RHEA:28675"/>
        <dbReference type="ChEBI" id="CHEBI:27667"/>
        <dbReference type="ChEBI" id="CHEBI:28061"/>
        <dbReference type="EC" id="5.1.3.3"/>
    </reaction>
    <physiologicalReaction direction="right-to-left" evidence="1">
        <dbReference type="Rhea" id="RHEA:28677"/>
    </physiologicalReaction>
</comment>
<dbReference type="InterPro" id="IPR014718">
    <property type="entry name" value="GH-type_carb-bd"/>
</dbReference>
<accession>A0A6P8Y4X8</accession>
<evidence type="ECO:0000256" key="1">
    <source>
        <dbReference type="ARBA" id="ARBA00001712"/>
    </source>
</evidence>
<evidence type="ECO:0000256" key="5">
    <source>
        <dbReference type="ARBA" id="ARBA00045743"/>
    </source>
</evidence>
<organism evidence="8">
    <name type="scientific">Thrips palmi</name>
    <name type="common">Melon thrips</name>
    <dbReference type="NCBI Taxonomy" id="161013"/>
    <lineage>
        <taxon>Eukaryota</taxon>
        <taxon>Metazoa</taxon>
        <taxon>Ecdysozoa</taxon>
        <taxon>Arthropoda</taxon>
        <taxon>Hexapoda</taxon>
        <taxon>Insecta</taxon>
        <taxon>Pterygota</taxon>
        <taxon>Neoptera</taxon>
        <taxon>Paraneoptera</taxon>
        <taxon>Thysanoptera</taxon>
        <taxon>Terebrantia</taxon>
        <taxon>Thripoidea</taxon>
        <taxon>Thripidae</taxon>
        <taxon>Thrips</taxon>
    </lineage>
</organism>
<proteinExistence type="predicted"/>
<dbReference type="GO" id="GO:0033499">
    <property type="term" value="P:galactose catabolic process via UDP-galactose, Leloir pathway"/>
    <property type="evidence" value="ECO:0007669"/>
    <property type="project" value="TreeGrafter"/>
</dbReference>
<dbReference type="GO" id="GO:0030246">
    <property type="term" value="F:carbohydrate binding"/>
    <property type="evidence" value="ECO:0007669"/>
    <property type="project" value="InterPro"/>
</dbReference>
<dbReference type="GeneID" id="117639744"/>
<dbReference type="KEGG" id="tpal:117639744"/>
<dbReference type="InterPro" id="IPR011013">
    <property type="entry name" value="Gal_mutarotase_sf_dom"/>
</dbReference>
<dbReference type="PANTHER" id="PTHR10091:SF0">
    <property type="entry name" value="GALACTOSE MUTAROTASE"/>
    <property type="match status" value="1"/>
</dbReference>
<evidence type="ECO:0000256" key="6">
    <source>
        <dbReference type="SAM" id="SignalP"/>
    </source>
</evidence>